<evidence type="ECO:0000313" key="3">
    <source>
        <dbReference type="Proteomes" id="UP000799424"/>
    </source>
</evidence>
<reference evidence="2" key="1">
    <citation type="journal article" date="2020" name="Stud. Mycol.">
        <title>101 Dothideomycetes genomes: a test case for predicting lifestyles and emergence of pathogens.</title>
        <authorList>
            <person name="Haridas S."/>
            <person name="Albert R."/>
            <person name="Binder M."/>
            <person name="Bloem J."/>
            <person name="Labutti K."/>
            <person name="Salamov A."/>
            <person name="Andreopoulos B."/>
            <person name="Baker S."/>
            <person name="Barry K."/>
            <person name="Bills G."/>
            <person name="Bluhm B."/>
            <person name="Cannon C."/>
            <person name="Castanera R."/>
            <person name="Culley D."/>
            <person name="Daum C."/>
            <person name="Ezra D."/>
            <person name="Gonzalez J."/>
            <person name="Henrissat B."/>
            <person name="Kuo A."/>
            <person name="Liang C."/>
            <person name="Lipzen A."/>
            <person name="Lutzoni F."/>
            <person name="Magnuson J."/>
            <person name="Mondo S."/>
            <person name="Nolan M."/>
            <person name="Ohm R."/>
            <person name="Pangilinan J."/>
            <person name="Park H.-J."/>
            <person name="Ramirez L."/>
            <person name="Alfaro M."/>
            <person name="Sun H."/>
            <person name="Tritt A."/>
            <person name="Yoshinaga Y."/>
            <person name="Zwiers L.-H."/>
            <person name="Turgeon B."/>
            <person name="Goodwin S."/>
            <person name="Spatafora J."/>
            <person name="Crous P."/>
            <person name="Grigoriev I."/>
        </authorList>
    </citation>
    <scope>NUCLEOTIDE SEQUENCE</scope>
    <source>
        <strain evidence="2">CBS 113818</strain>
    </source>
</reference>
<dbReference type="Proteomes" id="UP000799424">
    <property type="component" value="Unassembled WGS sequence"/>
</dbReference>
<gene>
    <name evidence="2" type="ORF">CC86DRAFT_400176</name>
</gene>
<evidence type="ECO:0000259" key="1">
    <source>
        <dbReference type="Pfam" id="PF24864"/>
    </source>
</evidence>
<proteinExistence type="predicted"/>
<dbReference type="AlphaFoldDB" id="A0A6A7AJS5"/>
<dbReference type="InterPro" id="IPR056632">
    <property type="entry name" value="DUF7730"/>
</dbReference>
<organism evidence="2 3">
    <name type="scientific">Ophiobolus disseminans</name>
    <dbReference type="NCBI Taxonomy" id="1469910"/>
    <lineage>
        <taxon>Eukaryota</taxon>
        <taxon>Fungi</taxon>
        <taxon>Dikarya</taxon>
        <taxon>Ascomycota</taxon>
        <taxon>Pezizomycotina</taxon>
        <taxon>Dothideomycetes</taxon>
        <taxon>Pleosporomycetidae</taxon>
        <taxon>Pleosporales</taxon>
        <taxon>Pleosporineae</taxon>
        <taxon>Phaeosphaeriaceae</taxon>
        <taxon>Ophiobolus</taxon>
    </lineage>
</organism>
<dbReference type="EMBL" id="MU006216">
    <property type="protein sequence ID" value="KAF2833552.1"/>
    <property type="molecule type" value="Genomic_DNA"/>
</dbReference>
<sequence>MMYTHAQLSSASPKLERVTQQNQIRSPLLRLPAELRNRIYEFTFLGTGVKIQSLVPRSRNPRWMRQNLISNLESQSAWRTALSLLGSCRQIHHEALSISYEACMFDVDSVTSSTQYVLYTYVRLVQKLLISQKSLRYFSTIVGRSRNILWCISSVTRVKVRCHDFAKLDAAKLKYEISHVFDGPDLVVEFQDMKGRVAQYVRKSSDDGIKLRTIIEAVASKRNR</sequence>
<protein>
    <recommendedName>
        <fullName evidence="1">DUF7730 domain-containing protein</fullName>
    </recommendedName>
</protein>
<name>A0A6A7AJS5_9PLEO</name>
<accession>A0A6A7AJS5</accession>
<evidence type="ECO:0000313" key="2">
    <source>
        <dbReference type="EMBL" id="KAF2833552.1"/>
    </source>
</evidence>
<dbReference type="OrthoDB" id="3645052at2759"/>
<dbReference type="Pfam" id="PF24864">
    <property type="entry name" value="DUF7730"/>
    <property type="match status" value="1"/>
</dbReference>
<dbReference type="PANTHER" id="PTHR38790">
    <property type="entry name" value="2EXR DOMAIN-CONTAINING PROTEIN-RELATED"/>
    <property type="match status" value="1"/>
</dbReference>
<keyword evidence="3" id="KW-1185">Reference proteome</keyword>
<feature type="domain" description="DUF7730" evidence="1">
    <location>
        <begin position="22"/>
        <end position="115"/>
    </location>
</feature>